<dbReference type="FunFam" id="2.30.38.10:FF:000003">
    <property type="entry name" value="Vibriobactin-specific 2,3-dihydroxybenzoate-AMP ligase"/>
    <property type="match status" value="1"/>
</dbReference>
<dbReference type="Pfam" id="PF13193">
    <property type="entry name" value="AMP-binding_C"/>
    <property type="match status" value="1"/>
</dbReference>
<proteinExistence type="predicted"/>
<dbReference type="PROSITE" id="PS00455">
    <property type="entry name" value="AMP_BINDING"/>
    <property type="match status" value="1"/>
</dbReference>
<dbReference type="GO" id="GO:0016878">
    <property type="term" value="F:acid-thiol ligase activity"/>
    <property type="evidence" value="ECO:0007669"/>
    <property type="project" value="UniProtKB-ARBA"/>
</dbReference>
<reference evidence="4 5" key="1">
    <citation type="submission" date="2017-06" db="EMBL/GenBank/DDBJ databases">
        <authorList>
            <person name="Kim H.J."/>
            <person name="Triplett B.A."/>
        </authorList>
    </citation>
    <scope>NUCLEOTIDE SEQUENCE [LARGE SCALE GENOMIC DNA]</scope>
    <source>
        <strain evidence="4 5">DSM 44272</strain>
    </source>
</reference>
<feature type="domain" description="AMP-binding enzyme C-terminal" evidence="3">
    <location>
        <begin position="463"/>
        <end position="539"/>
    </location>
</feature>
<keyword evidence="5" id="KW-1185">Reference proteome</keyword>
<dbReference type="SUPFAM" id="SSF56801">
    <property type="entry name" value="Acetyl-CoA synthetase-like"/>
    <property type="match status" value="1"/>
</dbReference>
<dbReference type="Gene3D" id="3.30.300.30">
    <property type="match status" value="1"/>
</dbReference>
<dbReference type="InterPro" id="IPR050237">
    <property type="entry name" value="ATP-dep_AMP-bd_enzyme"/>
</dbReference>
<accession>A0A238V6I5</accession>
<dbReference type="PANTHER" id="PTHR43767:SF1">
    <property type="entry name" value="NONRIBOSOMAL PEPTIDE SYNTHASE PES1 (EUROFUNG)-RELATED"/>
    <property type="match status" value="1"/>
</dbReference>
<evidence type="ECO:0000313" key="4">
    <source>
        <dbReference type="EMBL" id="SNR29657.1"/>
    </source>
</evidence>
<name>A0A238V6I5_9ACTN</name>
<dbReference type="Gene3D" id="3.40.50.980">
    <property type="match status" value="2"/>
</dbReference>
<dbReference type="RefSeq" id="WP_217899135.1">
    <property type="nucleotide sequence ID" value="NZ_FZNO01000002.1"/>
</dbReference>
<dbReference type="PANTHER" id="PTHR43767">
    <property type="entry name" value="LONG-CHAIN-FATTY-ACID--COA LIGASE"/>
    <property type="match status" value="1"/>
</dbReference>
<protein>
    <submittedName>
        <fullName evidence="4">2,3-dihydroxybenzoate-AMP ligase</fullName>
    </submittedName>
</protein>
<dbReference type="Gene3D" id="2.30.38.10">
    <property type="entry name" value="Luciferase, Domain 3"/>
    <property type="match status" value="1"/>
</dbReference>
<evidence type="ECO:0000313" key="5">
    <source>
        <dbReference type="Proteomes" id="UP000198403"/>
    </source>
</evidence>
<evidence type="ECO:0000259" key="3">
    <source>
        <dbReference type="Pfam" id="PF13193"/>
    </source>
</evidence>
<evidence type="ECO:0000259" key="2">
    <source>
        <dbReference type="Pfam" id="PF00501"/>
    </source>
</evidence>
<keyword evidence="1 4" id="KW-0436">Ligase</keyword>
<organism evidence="4 5">
    <name type="scientific">Blastococcus mobilis</name>
    <dbReference type="NCBI Taxonomy" id="1938746"/>
    <lineage>
        <taxon>Bacteria</taxon>
        <taxon>Bacillati</taxon>
        <taxon>Actinomycetota</taxon>
        <taxon>Actinomycetes</taxon>
        <taxon>Geodermatophilales</taxon>
        <taxon>Geodermatophilaceae</taxon>
        <taxon>Blastococcus</taxon>
    </lineage>
</organism>
<feature type="domain" description="AMP-dependent synthetase/ligase" evidence="2">
    <location>
        <begin position="41"/>
        <end position="412"/>
    </location>
</feature>
<gene>
    <name evidence="4" type="ORF">SAMN06272737_10291</name>
</gene>
<dbReference type="Proteomes" id="UP000198403">
    <property type="component" value="Unassembled WGS sequence"/>
</dbReference>
<sequence>MSEPFRPTPIAAGVVPWPDDVAAAYAERGWWRGLSLGEELWAAADRRPDAVAVVDGDLRLTYRSLTTRSDAAASRLADLGLERGDRIVVQLPNCWQFVVLTLACLRAGVVPVMALPAHRRHELAYLAEHSEAAALAVPGELRGFDHQAMAVQLVAESAGLRHVLVVGDDVRPGSVDLTALCAEPEDEVRSRWDADPPGSREVAVFLLSGGTTGLPKLIARTHDDYGYNARASAELCGLDEDTVYLTSLPASHNFPLACPGILGTLLTGGRAVMLGSPEPERTFAVIAAEGVTTTAAVPAVAQRWLAHAEEHGAGELGSLRLLQVGGARLADEVARRIRPVLGATLQQVFGMAEGLLNYTRLDDPDDVVCATQGRPLSPGDEVRIVDEADRDVPDGVPGSLLTRGPYTPRGYYRAAEQNARAFTADGWYRSGDVVRRRPDGNLVVEGRDKDMINRGGEKISAEEVENLVYRLPEVAQVAAVAMSDAELGERVALYAVLKPGATLTLEDVRTAMAAADVARYKWPERLEVVDDLPTTKVGKIDKKALREDLATRLAAG</sequence>
<dbReference type="AlphaFoldDB" id="A0A238V6I5"/>
<dbReference type="Pfam" id="PF00501">
    <property type="entry name" value="AMP-binding"/>
    <property type="match status" value="1"/>
</dbReference>
<dbReference type="InterPro" id="IPR045851">
    <property type="entry name" value="AMP-bd_C_sf"/>
</dbReference>
<dbReference type="EMBL" id="FZNO01000002">
    <property type="protein sequence ID" value="SNR29657.1"/>
    <property type="molecule type" value="Genomic_DNA"/>
</dbReference>
<evidence type="ECO:0000256" key="1">
    <source>
        <dbReference type="ARBA" id="ARBA00022598"/>
    </source>
</evidence>
<dbReference type="InterPro" id="IPR020845">
    <property type="entry name" value="AMP-binding_CS"/>
</dbReference>
<dbReference type="InterPro" id="IPR025110">
    <property type="entry name" value="AMP-bd_C"/>
</dbReference>
<dbReference type="InterPro" id="IPR000873">
    <property type="entry name" value="AMP-dep_synth/lig_dom"/>
</dbReference>